<dbReference type="InterPro" id="IPR051830">
    <property type="entry name" value="NOTCH_homolog"/>
</dbReference>
<accession>A0A3M7QRZ7</accession>
<feature type="domain" description="EGF-like" evidence="3">
    <location>
        <begin position="351"/>
        <end position="387"/>
    </location>
</feature>
<dbReference type="InterPro" id="IPR000742">
    <property type="entry name" value="EGF"/>
</dbReference>
<dbReference type="Gene3D" id="2.10.25.10">
    <property type="entry name" value="Laminin"/>
    <property type="match status" value="2"/>
</dbReference>
<dbReference type="InterPro" id="IPR015943">
    <property type="entry name" value="WD40/YVTN_repeat-like_dom_sf"/>
</dbReference>
<dbReference type="STRING" id="10195.A0A3M7QRZ7"/>
<evidence type="ECO:0000256" key="2">
    <source>
        <dbReference type="PROSITE-ProRule" id="PRU00221"/>
    </source>
</evidence>
<name>A0A3M7QRZ7_BRAPC</name>
<feature type="disulfide bond" evidence="1">
    <location>
        <begin position="377"/>
        <end position="386"/>
    </location>
</feature>
<feature type="disulfide bond" evidence="1">
    <location>
        <begin position="271"/>
        <end position="281"/>
    </location>
</feature>
<feature type="domain" description="EGF-like" evidence="3">
    <location>
        <begin position="305"/>
        <end position="349"/>
    </location>
</feature>
<proteinExistence type="predicted"/>
<comment type="caution">
    <text evidence="4">The sequence shown here is derived from an EMBL/GenBank/DDBJ whole genome shotgun (WGS) entry which is preliminary data.</text>
</comment>
<dbReference type="SUPFAM" id="SSF50978">
    <property type="entry name" value="WD40 repeat-like"/>
    <property type="match status" value="1"/>
</dbReference>
<feature type="repeat" description="WD" evidence="2">
    <location>
        <begin position="1"/>
        <end position="17"/>
    </location>
</feature>
<dbReference type="OrthoDB" id="430340at2759"/>
<dbReference type="InterPro" id="IPR001680">
    <property type="entry name" value="WD40_rpt"/>
</dbReference>
<dbReference type="PROSITE" id="PS50082">
    <property type="entry name" value="WD_REPEATS_2"/>
    <property type="match status" value="1"/>
</dbReference>
<dbReference type="PROSITE" id="PS50026">
    <property type="entry name" value="EGF_3"/>
    <property type="match status" value="3"/>
</dbReference>
<keyword evidence="1" id="KW-1015">Disulfide bond</keyword>
<gene>
    <name evidence="4" type="ORF">BpHYR1_019186</name>
</gene>
<dbReference type="InterPro" id="IPR036322">
    <property type="entry name" value="WD40_repeat_dom_sf"/>
</dbReference>
<dbReference type="SUPFAM" id="SSF57196">
    <property type="entry name" value="EGF/Laminin"/>
    <property type="match status" value="2"/>
</dbReference>
<feature type="domain" description="EGF-like" evidence="3">
    <location>
        <begin position="267"/>
        <end position="303"/>
    </location>
</feature>
<evidence type="ECO:0000313" key="5">
    <source>
        <dbReference type="Proteomes" id="UP000276133"/>
    </source>
</evidence>
<sequence length="416" mass="48299">MEYFASGSDDKKLRIWNNNSIIDTIDYDFKVSTLDYDSYNNALLIGSSDEKLRMFFLANRTTRTICNCAKLIRSIDRETFVSESSNNQLNIYNFQSISKTSYGSGYNNIKDMKLLKSEKKLLIAQHKSVVVFNLETKNGKTTDMRRDVYALDVYDKNFVVNQYKDGNNEKICIHKIEQNDILFKQKCTPFSDDIKVIKIINENIILFGSEQKKLHRWGKNENSVTDYSTPNNKKILSIEQFNYQEFICGDEEGKIYKITELFTLKIDINNCLLNCSNNGKCRLNSESKFVCECFDDFIGDRCQHNTRPCYLNRCRNNATCIENSLNKTYSCECFTESNQTSLYYGTYCEKKIDVCSNETCSNHGYCKEENNEPKCSCFYMYSGDKCEKESEELKKNKMIVKTTTIIAIIVVCQKEN</sequence>
<keyword evidence="1" id="KW-0245">EGF-like domain</keyword>
<feature type="disulfide bond" evidence="1">
    <location>
        <begin position="293"/>
        <end position="302"/>
    </location>
</feature>
<protein>
    <submittedName>
        <fullName evidence="4">Eyes shut-like protein</fullName>
    </submittedName>
</protein>
<feature type="disulfide bond" evidence="1">
    <location>
        <begin position="314"/>
        <end position="331"/>
    </location>
</feature>
<dbReference type="PANTHER" id="PTHR24033:SF151">
    <property type="entry name" value="NOTCH 2"/>
    <property type="match status" value="1"/>
</dbReference>
<keyword evidence="2" id="KW-0853">WD repeat</keyword>
<comment type="caution">
    <text evidence="1">Lacks conserved residue(s) required for the propagation of feature annotation.</text>
</comment>
<dbReference type="EMBL" id="REGN01005335">
    <property type="protein sequence ID" value="RNA13748.1"/>
    <property type="molecule type" value="Genomic_DNA"/>
</dbReference>
<keyword evidence="5" id="KW-1185">Reference proteome</keyword>
<dbReference type="SMART" id="SM00181">
    <property type="entry name" value="EGF"/>
    <property type="match status" value="3"/>
</dbReference>
<evidence type="ECO:0000256" key="1">
    <source>
        <dbReference type="PROSITE-ProRule" id="PRU00076"/>
    </source>
</evidence>
<reference evidence="4 5" key="1">
    <citation type="journal article" date="2018" name="Sci. Rep.">
        <title>Genomic signatures of local adaptation to the degree of environmental predictability in rotifers.</title>
        <authorList>
            <person name="Franch-Gras L."/>
            <person name="Hahn C."/>
            <person name="Garcia-Roger E.M."/>
            <person name="Carmona M.J."/>
            <person name="Serra M."/>
            <person name="Gomez A."/>
        </authorList>
    </citation>
    <scope>NUCLEOTIDE SEQUENCE [LARGE SCALE GENOMIC DNA]</scope>
    <source>
        <strain evidence="4">HYR1</strain>
    </source>
</reference>
<evidence type="ECO:0000259" key="3">
    <source>
        <dbReference type="PROSITE" id="PS50026"/>
    </source>
</evidence>
<dbReference type="AlphaFoldDB" id="A0A3M7QRZ7"/>
<dbReference type="Proteomes" id="UP000276133">
    <property type="component" value="Unassembled WGS sequence"/>
</dbReference>
<evidence type="ECO:0000313" key="4">
    <source>
        <dbReference type="EMBL" id="RNA13748.1"/>
    </source>
</evidence>
<organism evidence="4 5">
    <name type="scientific">Brachionus plicatilis</name>
    <name type="common">Marine rotifer</name>
    <name type="synonym">Brachionus muelleri</name>
    <dbReference type="NCBI Taxonomy" id="10195"/>
    <lineage>
        <taxon>Eukaryota</taxon>
        <taxon>Metazoa</taxon>
        <taxon>Spiralia</taxon>
        <taxon>Gnathifera</taxon>
        <taxon>Rotifera</taxon>
        <taxon>Eurotatoria</taxon>
        <taxon>Monogononta</taxon>
        <taxon>Pseudotrocha</taxon>
        <taxon>Ploima</taxon>
        <taxon>Brachionidae</taxon>
        <taxon>Brachionus</taxon>
    </lineage>
</organism>
<dbReference type="PANTHER" id="PTHR24033">
    <property type="entry name" value="EGF-LIKE DOMAIN-CONTAINING PROTEIN"/>
    <property type="match status" value="1"/>
</dbReference>
<dbReference type="PROSITE" id="PS00022">
    <property type="entry name" value="EGF_1"/>
    <property type="match status" value="2"/>
</dbReference>
<dbReference type="Gene3D" id="2.130.10.10">
    <property type="entry name" value="YVTN repeat-like/Quinoprotein amine dehydrogenase"/>
    <property type="match status" value="1"/>
</dbReference>